<evidence type="ECO:0000256" key="7">
    <source>
        <dbReference type="ARBA" id="ARBA00023242"/>
    </source>
</evidence>
<evidence type="ECO:0000256" key="4">
    <source>
        <dbReference type="ARBA" id="ARBA00011825"/>
    </source>
</evidence>
<dbReference type="InterPro" id="IPR013957">
    <property type="entry name" value="SNRNP27"/>
</dbReference>
<dbReference type="GO" id="GO:0006397">
    <property type="term" value="P:mRNA processing"/>
    <property type="evidence" value="ECO:0007669"/>
    <property type="project" value="UniProtKB-KW"/>
</dbReference>
<feature type="compositionally biased region" description="Basic residues" evidence="8">
    <location>
        <begin position="239"/>
        <end position="249"/>
    </location>
</feature>
<dbReference type="PANTHER" id="PTHR31077">
    <property type="entry name" value="U4/U6.U5 SMALL NUCLEAR RIBONUCLEOPROTEIN 27 KDA PROTEIN"/>
    <property type="match status" value="1"/>
</dbReference>
<evidence type="ECO:0000256" key="3">
    <source>
        <dbReference type="ARBA" id="ARBA00008218"/>
    </source>
</evidence>
<evidence type="ECO:0000256" key="5">
    <source>
        <dbReference type="ARBA" id="ARBA00022664"/>
    </source>
</evidence>
<feature type="compositionally biased region" description="Basic and acidic residues" evidence="8">
    <location>
        <begin position="20"/>
        <end position="80"/>
    </location>
</feature>
<evidence type="ECO:0000313" key="10">
    <source>
        <dbReference type="EMBL" id="KAK2628724.1"/>
    </source>
</evidence>
<dbReference type="Pfam" id="PF08648">
    <property type="entry name" value="SNRNP27"/>
    <property type="match status" value="1"/>
</dbReference>
<evidence type="ECO:0000256" key="2">
    <source>
        <dbReference type="ARBA" id="ARBA00004123"/>
    </source>
</evidence>
<feature type="compositionally biased region" description="Basic and acidic residues" evidence="8">
    <location>
        <begin position="102"/>
        <end position="123"/>
    </location>
</feature>
<feature type="region of interest" description="Disordered" evidence="8">
    <location>
        <begin position="1"/>
        <end position="208"/>
    </location>
</feature>
<dbReference type="PANTHER" id="PTHR31077:SF1">
    <property type="entry name" value="U4_U6.U5 SMALL NUCLEAR RIBONUCLEOPROTEIN 27 KDA PROTEIN"/>
    <property type="match status" value="1"/>
</dbReference>
<accession>A0AAD9T4R1</accession>
<dbReference type="GO" id="GO:0071011">
    <property type="term" value="C:precatalytic spliceosome"/>
    <property type="evidence" value="ECO:0007669"/>
    <property type="project" value="TreeGrafter"/>
</dbReference>
<name>A0AAD9T4R1_9HELO</name>
<keyword evidence="6" id="KW-0508">mRNA splicing</keyword>
<reference evidence="10" key="1">
    <citation type="submission" date="2023-06" db="EMBL/GenBank/DDBJ databases">
        <title>Draft genome of Marssonina rosae.</title>
        <authorList>
            <person name="Cheng Q."/>
        </authorList>
    </citation>
    <scope>NUCLEOTIDE SEQUENCE</scope>
    <source>
        <strain evidence="10">R4</strain>
    </source>
</reference>
<dbReference type="AlphaFoldDB" id="A0AAD9T4R1"/>
<comment type="subunit">
    <text evidence="4">Part of a tri-snRNP complex.</text>
</comment>
<keyword evidence="5" id="KW-0507">mRNA processing</keyword>
<evidence type="ECO:0000256" key="8">
    <source>
        <dbReference type="SAM" id="MobiDB-lite"/>
    </source>
</evidence>
<feature type="compositionally biased region" description="Basic and acidic residues" evidence="8">
    <location>
        <begin position="223"/>
        <end position="238"/>
    </location>
</feature>
<dbReference type="Proteomes" id="UP001285354">
    <property type="component" value="Unassembled WGS sequence"/>
</dbReference>
<feature type="region of interest" description="Disordered" evidence="8">
    <location>
        <begin position="222"/>
        <end position="253"/>
    </location>
</feature>
<comment type="function">
    <text evidence="1">May play a role in mRNA splicing.</text>
</comment>
<keyword evidence="7" id="KW-0539">Nucleus</keyword>
<dbReference type="GO" id="GO:0008380">
    <property type="term" value="P:RNA splicing"/>
    <property type="evidence" value="ECO:0007669"/>
    <property type="project" value="UniProtKB-KW"/>
</dbReference>
<feature type="domain" description="U4/U6.U5 small nuclear ribonucleoprotein 27kDa protein" evidence="9">
    <location>
        <begin position="265"/>
        <end position="317"/>
    </location>
</feature>
<proteinExistence type="inferred from homology"/>
<comment type="subcellular location">
    <subcellularLocation>
        <location evidence="2">Nucleus</location>
    </subcellularLocation>
</comment>
<dbReference type="EMBL" id="JAUBYV010000002">
    <property type="protein sequence ID" value="KAK2628724.1"/>
    <property type="molecule type" value="Genomic_DNA"/>
</dbReference>
<comment type="similarity">
    <text evidence="3">Belongs to the SNUT3 family.</text>
</comment>
<comment type="caution">
    <text evidence="10">The sequence shown here is derived from an EMBL/GenBank/DDBJ whole genome shotgun (WGS) entry which is preliminary data.</text>
</comment>
<evidence type="ECO:0000256" key="1">
    <source>
        <dbReference type="ARBA" id="ARBA00003632"/>
    </source>
</evidence>
<feature type="compositionally biased region" description="Basic and acidic residues" evidence="8">
    <location>
        <begin position="146"/>
        <end position="208"/>
    </location>
</feature>
<sequence>MAEPPHKRARRPDSAQMWEESERRASPRGPRGGERQHGGDRRGERNRDGRYRSRSPRGRDGYERGGRRDYRDRDRERDRGMYPIEAAALASRCRPNMNSQDGGRDGRERGGDRGGDREREHRSKGTCAEDILLCFRHRPDGASQDGGRETRERLRERSRDRDRARDHERRDAKSRSPRPEREWGKKDIEVDKEPMHEHHDEKLLRNTRIETLPVATQIAAAASDHDHERMHIDTEAHPAKKGKKGKKAAKSIEDEDDLVIEDDGMAAMQAMMGFGGFGTTHQQKVAGNDIYAVRKEKKTEYRQYMNRVGGFNRPLSPSRD</sequence>
<protein>
    <recommendedName>
        <fullName evidence="9">U4/U6.U5 small nuclear ribonucleoprotein 27kDa protein domain-containing protein</fullName>
    </recommendedName>
</protein>
<evidence type="ECO:0000259" key="9">
    <source>
        <dbReference type="Pfam" id="PF08648"/>
    </source>
</evidence>
<evidence type="ECO:0000313" key="11">
    <source>
        <dbReference type="Proteomes" id="UP001285354"/>
    </source>
</evidence>
<gene>
    <name evidence="10" type="ORF">QTJ16_001827</name>
</gene>
<evidence type="ECO:0000256" key="6">
    <source>
        <dbReference type="ARBA" id="ARBA00023187"/>
    </source>
</evidence>
<keyword evidence="11" id="KW-1185">Reference proteome</keyword>
<organism evidence="10 11">
    <name type="scientific">Diplocarpon rosae</name>
    <dbReference type="NCBI Taxonomy" id="946125"/>
    <lineage>
        <taxon>Eukaryota</taxon>
        <taxon>Fungi</taxon>
        <taxon>Dikarya</taxon>
        <taxon>Ascomycota</taxon>
        <taxon>Pezizomycotina</taxon>
        <taxon>Leotiomycetes</taxon>
        <taxon>Helotiales</taxon>
        <taxon>Drepanopezizaceae</taxon>
        <taxon>Diplocarpon</taxon>
    </lineage>
</organism>